<feature type="domain" description="SOCS box" evidence="7">
    <location>
        <begin position="218"/>
        <end position="276"/>
    </location>
</feature>
<dbReference type="SMART" id="SM00253">
    <property type="entry name" value="SOCS"/>
    <property type="match status" value="1"/>
</dbReference>
<keyword evidence="1" id="KW-0341">Growth regulation</keyword>
<evidence type="ECO:0000259" key="7">
    <source>
        <dbReference type="PROSITE" id="PS50225"/>
    </source>
</evidence>
<dbReference type="GO" id="GO:0009968">
    <property type="term" value="P:negative regulation of signal transduction"/>
    <property type="evidence" value="ECO:0007669"/>
    <property type="project" value="UniProtKB-KW"/>
</dbReference>
<keyword evidence="4 5" id="KW-0727">SH2 domain</keyword>
<sequence length="277" mass="31563">MVMKICIMNGKPLDESEGPPNLNICDGKACHRRIPKSKCLMAEEASKLFHIETSELNSESKTVSIIKEKKKESQNFNETGTLGCGHERESAYYCAKDMVVQIGTCITLSQSGWYYEHCSSQEAKSLLKRESVGTFLIRDSSDSKYLYSLSVKTSRGTTSVRIIYNKGQFQLDSDERISAKMPKFDSAVRLVDFYARLTDMGKSYVCRWLERSGRKDLPIVLQKPKRNCVVDLKHLCRLSINRSLPKTLSRTKVLSNMDKLPLPTSMKGYLKEYPYIH</sequence>
<evidence type="ECO:0000259" key="6">
    <source>
        <dbReference type="PROSITE" id="PS50001"/>
    </source>
</evidence>
<dbReference type="PANTHER" id="PTHR10155:SF16">
    <property type="entry name" value="SUPPRESSOR OF CYTOKINE SIGNALING 2"/>
    <property type="match status" value="1"/>
</dbReference>
<dbReference type="PROSITE" id="PS50225">
    <property type="entry name" value="SOCS"/>
    <property type="match status" value="1"/>
</dbReference>
<protein>
    <submittedName>
        <fullName evidence="8">SOCS2</fullName>
    </submittedName>
</protein>
<dbReference type="GO" id="GO:0046935">
    <property type="term" value="F:1-phosphatidylinositol-3-kinase regulator activity"/>
    <property type="evidence" value="ECO:0007669"/>
    <property type="project" value="TreeGrafter"/>
</dbReference>
<dbReference type="GO" id="GO:0035556">
    <property type="term" value="P:intracellular signal transduction"/>
    <property type="evidence" value="ECO:0007669"/>
    <property type="project" value="InterPro"/>
</dbReference>
<dbReference type="InterPro" id="IPR036036">
    <property type="entry name" value="SOCS_box-like_dom_sf"/>
</dbReference>
<dbReference type="Pfam" id="PF00017">
    <property type="entry name" value="SH2"/>
    <property type="match status" value="1"/>
</dbReference>
<dbReference type="SUPFAM" id="SSF55550">
    <property type="entry name" value="SH2 domain"/>
    <property type="match status" value="1"/>
</dbReference>
<dbReference type="AlphaFoldDB" id="A0A0E3M1V7"/>
<accession>A0A0E3M1V7</accession>
<evidence type="ECO:0000313" key="8">
    <source>
        <dbReference type="EMBL" id="AKA59675.1"/>
    </source>
</evidence>
<evidence type="ECO:0000256" key="2">
    <source>
        <dbReference type="ARBA" id="ARBA00022700"/>
    </source>
</evidence>
<name>A0A0E3M1V7_MAGGI</name>
<dbReference type="InterPro" id="IPR036860">
    <property type="entry name" value="SH2_dom_sf"/>
</dbReference>
<dbReference type="SUPFAM" id="SSF158235">
    <property type="entry name" value="SOCS box-like"/>
    <property type="match status" value="1"/>
</dbReference>
<dbReference type="PRINTS" id="PR00401">
    <property type="entry name" value="SH2DOMAIN"/>
</dbReference>
<organism evidence="8">
    <name type="scientific">Magallana gigas</name>
    <name type="common">Pacific oyster</name>
    <name type="synonym">Crassostrea gigas</name>
    <dbReference type="NCBI Taxonomy" id="29159"/>
    <lineage>
        <taxon>Eukaryota</taxon>
        <taxon>Metazoa</taxon>
        <taxon>Spiralia</taxon>
        <taxon>Lophotrochozoa</taxon>
        <taxon>Mollusca</taxon>
        <taxon>Bivalvia</taxon>
        <taxon>Autobranchia</taxon>
        <taxon>Pteriomorphia</taxon>
        <taxon>Ostreida</taxon>
        <taxon>Ostreoidea</taxon>
        <taxon>Ostreidae</taxon>
        <taxon>Magallana</taxon>
    </lineage>
</organism>
<evidence type="ECO:0000256" key="5">
    <source>
        <dbReference type="PROSITE-ProRule" id="PRU00191"/>
    </source>
</evidence>
<dbReference type="Gene3D" id="1.10.750.20">
    <property type="entry name" value="SOCS box"/>
    <property type="match status" value="1"/>
</dbReference>
<feature type="domain" description="SH2" evidence="6">
    <location>
        <begin position="113"/>
        <end position="225"/>
    </location>
</feature>
<dbReference type="EMBL" id="KM975679">
    <property type="protein sequence ID" value="AKA59675.1"/>
    <property type="molecule type" value="mRNA"/>
</dbReference>
<dbReference type="Pfam" id="PF07525">
    <property type="entry name" value="SOCS_box"/>
    <property type="match status" value="1"/>
</dbReference>
<evidence type="ECO:0000256" key="3">
    <source>
        <dbReference type="ARBA" id="ARBA00022786"/>
    </source>
</evidence>
<dbReference type="CDD" id="cd09923">
    <property type="entry name" value="SH2_SOCS_family"/>
    <property type="match status" value="1"/>
</dbReference>
<dbReference type="InterPro" id="IPR000980">
    <property type="entry name" value="SH2"/>
</dbReference>
<reference evidence="8" key="1">
    <citation type="journal article" date="2015" name="Fish Shellfish Immunol.">
        <title>Cloning and characterization of three suppressors of cytokine signaling (SOCS) genes from the Pacific oyster, Crassostrea gigas.</title>
        <authorList>
            <person name="Li J."/>
            <person name="Zhang Y."/>
            <person name="Zhang Y."/>
            <person name="Liu Y."/>
            <person name="Xiang Z."/>
            <person name="Qu F."/>
            <person name="Yu Z."/>
        </authorList>
    </citation>
    <scope>NUCLEOTIDE SEQUENCE</scope>
</reference>
<dbReference type="GO" id="GO:0046854">
    <property type="term" value="P:phosphatidylinositol phosphate biosynthetic process"/>
    <property type="evidence" value="ECO:0007669"/>
    <property type="project" value="TreeGrafter"/>
</dbReference>
<keyword evidence="2" id="KW-0734">Signal transduction inhibitor</keyword>
<evidence type="ECO:0000256" key="4">
    <source>
        <dbReference type="ARBA" id="ARBA00022999"/>
    </source>
</evidence>
<keyword evidence="3" id="KW-0833">Ubl conjugation pathway</keyword>
<proteinExistence type="evidence at transcript level"/>
<evidence type="ECO:0000256" key="1">
    <source>
        <dbReference type="ARBA" id="ARBA00022604"/>
    </source>
</evidence>
<dbReference type="Gene3D" id="3.30.505.10">
    <property type="entry name" value="SH2 domain"/>
    <property type="match status" value="1"/>
</dbReference>
<dbReference type="PANTHER" id="PTHR10155">
    <property type="entry name" value="PHOSPHATIDYLINOSITOL 3-KINASE REGULATORY SUBUNIT"/>
    <property type="match status" value="1"/>
</dbReference>
<dbReference type="SMART" id="SM00252">
    <property type="entry name" value="SH2"/>
    <property type="match status" value="1"/>
</dbReference>
<dbReference type="PROSITE" id="PS50001">
    <property type="entry name" value="SH2"/>
    <property type="match status" value="1"/>
</dbReference>
<dbReference type="SMART" id="SM00969">
    <property type="entry name" value="SOCS_box"/>
    <property type="match status" value="1"/>
</dbReference>
<dbReference type="InterPro" id="IPR001496">
    <property type="entry name" value="SOCS_box"/>
</dbReference>
<dbReference type="GO" id="GO:0005942">
    <property type="term" value="C:phosphatidylinositol 3-kinase complex"/>
    <property type="evidence" value="ECO:0007669"/>
    <property type="project" value="TreeGrafter"/>
</dbReference>
<dbReference type="CDD" id="cd03587">
    <property type="entry name" value="SOCS"/>
    <property type="match status" value="1"/>
</dbReference>